<dbReference type="InterPro" id="IPR023803">
    <property type="entry name" value="Ribosomal_bS16_dom_sf"/>
</dbReference>
<evidence type="ECO:0000256" key="1">
    <source>
        <dbReference type="ARBA" id="ARBA00006668"/>
    </source>
</evidence>
<evidence type="ECO:0000256" key="2">
    <source>
        <dbReference type="ARBA" id="ARBA00022980"/>
    </source>
</evidence>
<dbReference type="PANTHER" id="PTHR12919:SF20">
    <property type="entry name" value="SMALL RIBOSOMAL SUBUNIT PROTEIN BS16M"/>
    <property type="match status" value="1"/>
</dbReference>
<dbReference type="Pfam" id="PF00886">
    <property type="entry name" value="Ribosomal_S16"/>
    <property type="match status" value="1"/>
</dbReference>
<dbReference type="AlphaFoldDB" id="A0A9P4JZV2"/>
<name>A0A9P4JZV2_9PLEO</name>
<dbReference type="GO" id="GO:0032543">
    <property type="term" value="P:mitochondrial translation"/>
    <property type="evidence" value="ECO:0007669"/>
    <property type="project" value="TreeGrafter"/>
</dbReference>
<dbReference type="PROSITE" id="PS00732">
    <property type="entry name" value="RIBOSOMAL_S16"/>
    <property type="match status" value="1"/>
</dbReference>
<gene>
    <name evidence="5" type="ORF">CC78DRAFT_537112</name>
</gene>
<dbReference type="PANTHER" id="PTHR12919">
    <property type="entry name" value="30S RIBOSOMAL PROTEIN S16"/>
    <property type="match status" value="1"/>
</dbReference>
<accession>A0A9P4JZV2</accession>
<keyword evidence="3" id="KW-0687">Ribonucleoprotein</keyword>
<keyword evidence="6" id="KW-1185">Reference proteome</keyword>
<reference evidence="6" key="1">
    <citation type="journal article" date="2020" name="Stud. Mycol.">
        <title>101 Dothideomycetes genomes: A test case for predicting lifestyles and emergence of pathogens.</title>
        <authorList>
            <person name="Haridas S."/>
            <person name="Albert R."/>
            <person name="Binder M."/>
            <person name="Bloem J."/>
            <person name="LaButti K."/>
            <person name="Salamov A."/>
            <person name="Andreopoulos B."/>
            <person name="Baker S."/>
            <person name="Barry K."/>
            <person name="Bills G."/>
            <person name="Bluhm B."/>
            <person name="Cannon C."/>
            <person name="Castanera R."/>
            <person name="Culley D."/>
            <person name="Daum C."/>
            <person name="Ezra D."/>
            <person name="Gonzalez J."/>
            <person name="Henrissat B."/>
            <person name="Kuo A."/>
            <person name="Liang C."/>
            <person name="Lipzen A."/>
            <person name="Lutzoni F."/>
            <person name="Magnuson J."/>
            <person name="Mondo S."/>
            <person name="Nolan M."/>
            <person name="Ohm R."/>
            <person name="Pangilinan J."/>
            <person name="Park H.-J."/>
            <person name="Ramirez L."/>
            <person name="Alfaro M."/>
            <person name="Sun H."/>
            <person name="Tritt A."/>
            <person name="Yoshinaga Y."/>
            <person name="Zwiers L.-H."/>
            <person name="Turgeon B."/>
            <person name="Goodwin S."/>
            <person name="Spatafora J."/>
            <person name="Crous P."/>
            <person name="Grigoriev I."/>
        </authorList>
    </citation>
    <scope>NUCLEOTIDE SEQUENCE [LARGE SCALE GENOMIC DNA]</scope>
    <source>
        <strain evidence="6">CBS 304.66</strain>
    </source>
</reference>
<protein>
    <submittedName>
        <fullName evidence="5">Ribosomal protein S16</fullName>
    </submittedName>
</protein>
<dbReference type="Proteomes" id="UP000800093">
    <property type="component" value="Unassembled WGS sequence"/>
</dbReference>
<proteinExistence type="inferred from homology"/>
<feature type="region of interest" description="Disordered" evidence="4">
    <location>
        <begin position="116"/>
        <end position="141"/>
    </location>
</feature>
<evidence type="ECO:0000313" key="5">
    <source>
        <dbReference type="EMBL" id="KAF2259401.1"/>
    </source>
</evidence>
<dbReference type="Gene3D" id="3.30.1320.10">
    <property type="match status" value="1"/>
</dbReference>
<comment type="similarity">
    <text evidence="1">Belongs to the bacterial ribosomal protein bS16 family.</text>
</comment>
<dbReference type="InterPro" id="IPR000307">
    <property type="entry name" value="Ribosomal_bS16"/>
</dbReference>
<organism evidence="5 6">
    <name type="scientific">Lojkania enalia</name>
    <dbReference type="NCBI Taxonomy" id="147567"/>
    <lineage>
        <taxon>Eukaryota</taxon>
        <taxon>Fungi</taxon>
        <taxon>Dikarya</taxon>
        <taxon>Ascomycota</taxon>
        <taxon>Pezizomycotina</taxon>
        <taxon>Dothideomycetes</taxon>
        <taxon>Pleosporomycetidae</taxon>
        <taxon>Pleosporales</taxon>
        <taxon>Pleosporales incertae sedis</taxon>
        <taxon>Lojkania</taxon>
    </lineage>
</organism>
<sequence>MVLRIRLARFGRKHAPFYNIVVAHARTARNSKPLEVLGTYDPLPKAPKPGDMHGRPWKDIKLDISRARYWVGVGAQPSDTAWRILNMVGILEPQYRVGQIQGQIVKANSAAKSMIPPKTLKSNEISDATEASEIPLTEDAR</sequence>
<evidence type="ECO:0000313" key="6">
    <source>
        <dbReference type="Proteomes" id="UP000800093"/>
    </source>
</evidence>
<dbReference type="EMBL" id="ML986710">
    <property type="protein sequence ID" value="KAF2259401.1"/>
    <property type="molecule type" value="Genomic_DNA"/>
</dbReference>
<dbReference type="OrthoDB" id="407221at2759"/>
<comment type="caution">
    <text evidence="5">The sequence shown here is derived from an EMBL/GenBank/DDBJ whole genome shotgun (WGS) entry which is preliminary data.</text>
</comment>
<dbReference type="HAMAP" id="MF_00385">
    <property type="entry name" value="Ribosomal_bS16"/>
    <property type="match status" value="1"/>
</dbReference>
<keyword evidence="2 5" id="KW-0689">Ribosomal protein</keyword>
<dbReference type="GO" id="GO:0005763">
    <property type="term" value="C:mitochondrial small ribosomal subunit"/>
    <property type="evidence" value="ECO:0007669"/>
    <property type="project" value="TreeGrafter"/>
</dbReference>
<evidence type="ECO:0000256" key="3">
    <source>
        <dbReference type="ARBA" id="ARBA00023274"/>
    </source>
</evidence>
<evidence type="ECO:0000256" key="4">
    <source>
        <dbReference type="SAM" id="MobiDB-lite"/>
    </source>
</evidence>
<dbReference type="FunFam" id="3.30.1320.10:FF:000012">
    <property type="entry name" value="37S ribosomal protein S16"/>
    <property type="match status" value="1"/>
</dbReference>
<dbReference type="InterPro" id="IPR020592">
    <property type="entry name" value="Ribosomal_bS16_CS"/>
</dbReference>
<dbReference type="NCBIfam" id="TIGR00002">
    <property type="entry name" value="S16"/>
    <property type="match status" value="1"/>
</dbReference>
<dbReference type="SUPFAM" id="SSF54565">
    <property type="entry name" value="Ribosomal protein S16"/>
    <property type="match status" value="1"/>
</dbReference>
<dbReference type="GO" id="GO:0003735">
    <property type="term" value="F:structural constituent of ribosome"/>
    <property type="evidence" value="ECO:0007669"/>
    <property type="project" value="InterPro"/>
</dbReference>